<evidence type="ECO:0000313" key="3">
    <source>
        <dbReference type="Proteomes" id="UP000013034"/>
    </source>
</evidence>
<organism evidence="2 3">
    <name type="scientific">Acinetobacter proteolyticus</name>
    <dbReference type="NCBI Taxonomy" id="1776741"/>
    <lineage>
        <taxon>Bacteria</taxon>
        <taxon>Pseudomonadati</taxon>
        <taxon>Pseudomonadota</taxon>
        <taxon>Gammaproteobacteria</taxon>
        <taxon>Moraxellales</taxon>
        <taxon>Moraxellaceae</taxon>
        <taxon>Acinetobacter</taxon>
    </lineage>
</organism>
<protein>
    <recommendedName>
        <fullName evidence="1">Bacteriophage T5 Orf172 DNA-binding domain-containing protein</fullName>
    </recommendedName>
</protein>
<evidence type="ECO:0000313" key="2">
    <source>
        <dbReference type="EMBL" id="ENU21580.1"/>
    </source>
</evidence>
<evidence type="ECO:0000259" key="1">
    <source>
        <dbReference type="SMART" id="SM00974"/>
    </source>
</evidence>
<proteinExistence type="predicted"/>
<keyword evidence="3" id="KW-1185">Reference proteome</keyword>
<accession>A0ABP2TGV1</accession>
<sequence>MAQLGALCISNLCATKPIEIKSGTIYVLRSKSDNSFIKEHKDVIHKIGVTTSKVNQRITDAKNDPTYLLADVELVASYGLPENIVPHKLEKLIHKVLQSAQLDINIEDRFGKPVKPKEWFLVSLNIINDIINHIKKGSIETVYYDAEKAQLISTS</sequence>
<dbReference type="Pfam" id="PF10544">
    <property type="entry name" value="T5orf172"/>
    <property type="match status" value="1"/>
</dbReference>
<dbReference type="SMART" id="SM00974">
    <property type="entry name" value="T5orf172"/>
    <property type="match status" value="1"/>
</dbReference>
<comment type="caution">
    <text evidence="2">The sequence shown here is derived from an EMBL/GenBank/DDBJ whole genome shotgun (WGS) entry which is preliminary data.</text>
</comment>
<name>A0ABP2TGV1_9GAMM</name>
<dbReference type="EMBL" id="APOI01000030">
    <property type="protein sequence ID" value="ENU21580.1"/>
    <property type="molecule type" value="Genomic_DNA"/>
</dbReference>
<reference evidence="2 3" key="1">
    <citation type="submission" date="2013-02" db="EMBL/GenBank/DDBJ databases">
        <title>The Genome Sequence of Acinetobacter sp. NIPH 809.</title>
        <authorList>
            <consortium name="The Broad Institute Genome Sequencing Platform"/>
            <consortium name="The Broad Institute Genome Sequencing Center for Infectious Disease"/>
            <person name="Cerqueira G."/>
            <person name="Feldgarden M."/>
            <person name="Courvalin P."/>
            <person name="Perichon B."/>
            <person name="Grillot-Courvalin C."/>
            <person name="Clermont D."/>
            <person name="Rocha E."/>
            <person name="Yoon E.-J."/>
            <person name="Nemec A."/>
            <person name="Walker B."/>
            <person name="Young S.K."/>
            <person name="Zeng Q."/>
            <person name="Gargeya S."/>
            <person name="Fitzgerald M."/>
            <person name="Haas B."/>
            <person name="Abouelleil A."/>
            <person name="Alvarado L."/>
            <person name="Arachchi H.M."/>
            <person name="Berlin A.M."/>
            <person name="Chapman S.B."/>
            <person name="Dewar J."/>
            <person name="Goldberg J."/>
            <person name="Griggs A."/>
            <person name="Gujja S."/>
            <person name="Hansen M."/>
            <person name="Howarth C."/>
            <person name="Imamovic A."/>
            <person name="Larimer J."/>
            <person name="McCowan C."/>
            <person name="Murphy C."/>
            <person name="Neiman D."/>
            <person name="Pearson M."/>
            <person name="Priest M."/>
            <person name="Roberts A."/>
            <person name="Saif S."/>
            <person name="Shea T."/>
            <person name="Sisk P."/>
            <person name="Sykes S."/>
            <person name="Wortman J."/>
            <person name="Nusbaum C."/>
            <person name="Birren B."/>
        </authorList>
    </citation>
    <scope>NUCLEOTIDE SEQUENCE [LARGE SCALE GENOMIC DNA]</scope>
    <source>
        <strain evidence="2 3">NIPH 809</strain>
    </source>
</reference>
<gene>
    <name evidence="2" type="ORF">F993_03501</name>
</gene>
<dbReference type="Proteomes" id="UP000013034">
    <property type="component" value="Unassembled WGS sequence"/>
</dbReference>
<dbReference type="InterPro" id="IPR018306">
    <property type="entry name" value="Phage_T5_Orf172_DNA-bd"/>
</dbReference>
<dbReference type="RefSeq" id="WP_004656987.1">
    <property type="nucleotide sequence ID" value="NZ_KB849179.1"/>
</dbReference>
<feature type="domain" description="Bacteriophage T5 Orf172 DNA-binding" evidence="1">
    <location>
        <begin position="39"/>
        <end position="134"/>
    </location>
</feature>